<dbReference type="Proteomes" id="UP001610335">
    <property type="component" value="Unassembled WGS sequence"/>
</dbReference>
<dbReference type="InterPro" id="IPR050523">
    <property type="entry name" value="AKR_Detox_Biosynth"/>
</dbReference>
<accession>A0ABR4IBI6</accession>
<dbReference type="SUPFAM" id="SSF51430">
    <property type="entry name" value="NAD(P)-linked oxidoreductase"/>
    <property type="match status" value="1"/>
</dbReference>
<evidence type="ECO:0000256" key="1">
    <source>
        <dbReference type="ARBA" id="ARBA00023002"/>
    </source>
</evidence>
<gene>
    <name evidence="4" type="ORF">BDW59DRAFT_146792</name>
</gene>
<feature type="domain" description="NADP-dependent oxidoreductase" evidence="3">
    <location>
        <begin position="9"/>
        <end position="307"/>
    </location>
</feature>
<evidence type="ECO:0000259" key="3">
    <source>
        <dbReference type="Pfam" id="PF00248"/>
    </source>
</evidence>
<keyword evidence="1" id="KW-0560">Oxidoreductase</keyword>
<dbReference type="Gene3D" id="3.20.20.100">
    <property type="entry name" value="NADP-dependent oxidoreductase domain"/>
    <property type="match status" value="1"/>
</dbReference>
<dbReference type="InterPro" id="IPR023210">
    <property type="entry name" value="NADP_OxRdtase_dom"/>
</dbReference>
<dbReference type="InterPro" id="IPR020471">
    <property type="entry name" value="AKR"/>
</dbReference>
<evidence type="ECO:0000313" key="5">
    <source>
        <dbReference type="Proteomes" id="UP001610335"/>
    </source>
</evidence>
<protein>
    <submittedName>
        <fullName evidence="4">Aldo/keto reductase</fullName>
    </submittedName>
</protein>
<dbReference type="CDD" id="cd19075">
    <property type="entry name" value="AKR_AKR7A1-5"/>
    <property type="match status" value="1"/>
</dbReference>
<organism evidence="4 5">
    <name type="scientific">Aspergillus cavernicola</name>
    <dbReference type="NCBI Taxonomy" id="176166"/>
    <lineage>
        <taxon>Eukaryota</taxon>
        <taxon>Fungi</taxon>
        <taxon>Dikarya</taxon>
        <taxon>Ascomycota</taxon>
        <taxon>Pezizomycotina</taxon>
        <taxon>Eurotiomycetes</taxon>
        <taxon>Eurotiomycetidae</taxon>
        <taxon>Eurotiales</taxon>
        <taxon>Aspergillaceae</taxon>
        <taxon>Aspergillus</taxon>
        <taxon>Aspergillus subgen. Nidulantes</taxon>
    </lineage>
</organism>
<dbReference type="Pfam" id="PF00248">
    <property type="entry name" value="Aldo_ket_red"/>
    <property type="match status" value="1"/>
</dbReference>
<dbReference type="PANTHER" id="PTHR43364">
    <property type="entry name" value="NADH-SPECIFIC METHYLGLYOXAL REDUCTASE-RELATED"/>
    <property type="match status" value="1"/>
</dbReference>
<dbReference type="EMBL" id="JBFXLS010000039">
    <property type="protein sequence ID" value="KAL2825099.1"/>
    <property type="molecule type" value="Genomic_DNA"/>
</dbReference>
<sequence>MSTSNTMVKLALGTGSWTTESSDIPKQKEFLEIARQHGITTIDTARVYGNGASESFLGQEDAGSKFEIITKSPIGVVPGAAAKAAILQNAALSLDTLQVSEVPIYLLHGPDDSVPISETLEAIQELYQAGKFKKFGLSNFNLPEVEEIYNYNKSRGYILPTVYQSIYNLVARTNEITLFPTLRRLGISIQVYSPIASGFLVKSPEDIKNGRGKWDSSNFFGKLLQALYGKPVLLQYLHEYIKLARESGNSQSALAYRWVRYNSALSGEFGDAVIIGASSPEQLKETLADLENGPLEPWITARLDELWKTIVNDAPSDNIATMKQLLAAGGV</sequence>
<dbReference type="InterPro" id="IPR036812">
    <property type="entry name" value="NAD(P)_OxRdtase_dom_sf"/>
</dbReference>
<comment type="similarity">
    <text evidence="2">Belongs to the aldo/keto reductase family. Aldo/keto reductase 2 subfamily.</text>
</comment>
<dbReference type="PANTHER" id="PTHR43364:SF4">
    <property type="entry name" value="NAD(P)-LINKED OXIDOREDUCTASE SUPERFAMILY PROTEIN"/>
    <property type="match status" value="1"/>
</dbReference>
<dbReference type="PRINTS" id="PR00069">
    <property type="entry name" value="ALDKETRDTASE"/>
</dbReference>
<keyword evidence="5" id="KW-1185">Reference proteome</keyword>
<name>A0ABR4IBI6_9EURO</name>
<reference evidence="4 5" key="1">
    <citation type="submission" date="2024-07" db="EMBL/GenBank/DDBJ databases">
        <title>Section-level genome sequencing and comparative genomics of Aspergillus sections Usti and Cavernicolus.</title>
        <authorList>
            <consortium name="Lawrence Berkeley National Laboratory"/>
            <person name="Nybo J.L."/>
            <person name="Vesth T.C."/>
            <person name="Theobald S."/>
            <person name="Frisvad J.C."/>
            <person name="Larsen T.O."/>
            <person name="Kjaerboelling I."/>
            <person name="Rothschild-Mancinelli K."/>
            <person name="Lyhne E.K."/>
            <person name="Kogle M.E."/>
            <person name="Barry K."/>
            <person name="Clum A."/>
            <person name="Na H."/>
            <person name="Ledsgaard L."/>
            <person name="Lin J."/>
            <person name="Lipzen A."/>
            <person name="Kuo A."/>
            <person name="Riley R."/>
            <person name="Mondo S."/>
            <person name="LaButti K."/>
            <person name="Haridas S."/>
            <person name="Pangalinan J."/>
            <person name="Salamov A.A."/>
            <person name="Simmons B.A."/>
            <person name="Magnuson J.K."/>
            <person name="Chen J."/>
            <person name="Drula E."/>
            <person name="Henrissat B."/>
            <person name="Wiebenga A."/>
            <person name="Lubbers R.J."/>
            <person name="Gomes A.C."/>
            <person name="Makela M.R."/>
            <person name="Stajich J."/>
            <person name="Grigoriev I.V."/>
            <person name="Mortensen U.H."/>
            <person name="De vries R.P."/>
            <person name="Baker S.E."/>
            <person name="Andersen M.R."/>
        </authorList>
    </citation>
    <scope>NUCLEOTIDE SEQUENCE [LARGE SCALE GENOMIC DNA]</scope>
    <source>
        <strain evidence="4 5">CBS 600.67</strain>
    </source>
</reference>
<proteinExistence type="inferred from homology"/>
<evidence type="ECO:0000256" key="2">
    <source>
        <dbReference type="ARBA" id="ARBA00038157"/>
    </source>
</evidence>
<evidence type="ECO:0000313" key="4">
    <source>
        <dbReference type="EMBL" id="KAL2825099.1"/>
    </source>
</evidence>
<comment type="caution">
    <text evidence="4">The sequence shown here is derived from an EMBL/GenBank/DDBJ whole genome shotgun (WGS) entry which is preliminary data.</text>
</comment>